<evidence type="ECO:0000313" key="4">
    <source>
        <dbReference type="EMBL" id="NLR80398.1"/>
    </source>
</evidence>
<organism evidence="4 5">
    <name type="scientific">Chitinophaga eiseniae</name>
    <dbReference type="NCBI Taxonomy" id="634771"/>
    <lineage>
        <taxon>Bacteria</taxon>
        <taxon>Pseudomonadati</taxon>
        <taxon>Bacteroidota</taxon>
        <taxon>Chitinophagia</taxon>
        <taxon>Chitinophagales</taxon>
        <taxon>Chitinophagaceae</taxon>
        <taxon>Chitinophaga</taxon>
    </lineage>
</organism>
<dbReference type="Gene3D" id="2.60.120.1440">
    <property type="match status" value="1"/>
</dbReference>
<dbReference type="Proteomes" id="UP000552864">
    <property type="component" value="Unassembled WGS sequence"/>
</dbReference>
<dbReference type="InterPro" id="IPR006860">
    <property type="entry name" value="FecR"/>
</dbReference>
<dbReference type="EMBL" id="JABAHZ010000004">
    <property type="protein sequence ID" value="NLR80398.1"/>
    <property type="molecule type" value="Genomic_DNA"/>
</dbReference>
<evidence type="ECO:0000259" key="2">
    <source>
        <dbReference type="Pfam" id="PF04773"/>
    </source>
</evidence>
<dbReference type="InterPro" id="IPR032508">
    <property type="entry name" value="FecR_C"/>
</dbReference>
<dbReference type="AlphaFoldDB" id="A0A847SR30"/>
<reference evidence="4 5" key="1">
    <citation type="submission" date="2020-04" db="EMBL/GenBank/DDBJ databases">
        <authorList>
            <person name="Yin C."/>
        </authorList>
    </citation>
    <scope>NUCLEOTIDE SEQUENCE [LARGE SCALE GENOMIC DNA]</scope>
    <source>
        <strain evidence="4 5">Ak56</strain>
    </source>
</reference>
<dbReference type="PANTHER" id="PTHR30273:SF2">
    <property type="entry name" value="PROTEIN FECR"/>
    <property type="match status" value="1"/>
</dbReference>
<protein>
    <submittedName>
        <fullName evidence="4">DUF4974 domain-containing protein</fullName>
    </submittedName>
</protein>
<dbReference type="Pfam" id="PF04773">
    <property type="entry name" value="FecR"/>
    <property type="match status" value="1"/>
</dbReference>
<dbReference type="Pfam" id="PF16344">
    <property type="entry name" value="FecR_C"/>
    <property type="match status" value="1"/>
</dbReference>
<feature type="transmembrane region" description="Helical" evidence="1">
    <location>
        <begin position="79"/>
        <end position="96"/>
    </location>
</feature>
<dbReference type="Gene3D" id="3.55.50.30">
    <property type="match status" value="1"/>
</dbReference>
<dbReference type="PIRSF" id="PIRSF018266">
    <property type="entry name" value="FecR"/>
    <property type="match status" value="1"/>
</dbReference>
<dbReference type="InterPro" id="IPR012373">
    <property type="entry name" value="Ferrdict_sens_TM"/>
</dbReference>
<evidence type="ECO:0000259" key="3">
    <source>
        <dbReference type="Pfam" id="PF16344"/>
    </source>
</evidence>
<dbReference type="GO" id="GO:0016989">
    <property type="term" value="F:sigma factor antagonist activity"/>
    <property type="evidence" value="ECO:0007669"/>
    <property type="project" value="TreeGrafter"/>
</dbReference>
<feature type="domain" description="FecR protein" evidence="2">
    <location>
        <begin position="119"/>
        <end position="203"/>
    </location>
</feature>
<name>A0A847SR30_9BACT</name>
<keyword evidence="1" id="KW-1133">Transmembrane helix</keyword>
<feature type="domain" description="Protein FecR C-terminal" evidence="3">
    <location>
        <begin position="252"/>
        <end position="318"/>
    </location>
</feature>
<evidence type="ECO:0000256" key="1">
    <source>
        <dbReference type="SAM" id="Phobius"/>
    </source>
</evidence>
<evidence type="ECO:0000313" key="5">
    <source>
        <dbReference type="Proteomes" id="UP000552864"/>
    </source>
</evidence>
<keyword evidence="5" id="KW-1185">Reference proteome</keyword>
<dbReference type="PANTHER" id="PTHR30273">
    <property type="entry name" value="PERIPLASMIC SIGNAL SENSOR AND SIGMA FACTOR ACTIVATOR FECR-RELATED"/>
    <property type="match status" value="1"/>
</dbReference>
<comment type="caution">
    <text evidence="4">The sequence shown here is derived from an EMBL/GenBank/DDBJ whole genome shotgun (WGS) entry which is preliminary data.</text>
</comment>
<dbReference type="RefSeq" id="WP_168740077.1">
    <property type="nucleotide sequence ID" value="NZ_JABAHZ010000004.1"/>
</dbReference>
<keyword evidence="1" id="KW-0472">Membrane</keyword>
<accession>A0A847SR30</accession>
<gene>
    <name evidence="4" type="ORF">HGH91_17340</name>
</gene>
<proteinExistence type="predicted"/>
<sequence>MKDPQTWQRYIDKSSPAAERQAILEWLQTQDDAALEAMLDQEWQHDPAPMPSAMAAALDRQLPHLLPARRTWRVLHTRWLVAASVAMLLGALWWLHRPLPQVPVQLASRQIANTSFHVRKLTLPDGSQVWLTPGSELSVPDNYPHTARTLSLRGEAYFEVAPGTTPFRVNAGGIQTTVLGTHFNIEAYPGEDVTNVCLSAGKVAIALSLAHHSDSTLLLSSGTRLSYKKALQRFSTHRFSPERETDWKRGALVLEDIPLEAVFKRLEARYHKKIIATASFKNARFTATYTQESLHNILGNMAFIYGFHYQETGDTVFIH</sequence>
<keyword evidence="1" id="KW-0812">Transmembrane</keyword>